<gene>
    <name evidence="1" type="ORF">PV367_07950</name>
</gene>
<proteinExistence type="predicted"/>
<name>A0AAJ2PM47_9ACTN</name>
<evidence type="ECO:0000313" key="1">
    <source>
        <dbReference type="EMBL" id="MDX3129729.1"/>
    </source>
</evidence>
<dbReference type="AlphaFoldDB" id="A0AAJ2PM47"/>
<protein>
    <submittedName>
        <fullName evidence="1">Uncharacterized protein</fullName>
    </submittedName>
</protein>
<sequence>MPPCLDVYVWVAQRTPVVFQAFIDRYVDTENPGDERLRAFIRTYVVGAPDEGDDRALAELGRGDDTGSAFSLYVRAREFYGAVITVAHDGAAVLGLSLDDPDDSPLTRETARHLLGRLRHEFSSPAGIAGVEVPPPQSRAEWEESWVELRTGVLPNVR</sequence>
<dbReference type="EMBL" id="JARAWN010000031">
    <property type="protein sequence ID" value="MDX3129729.1"/>
    <property type="molecule type" value="Genomic_DNA"/>
</dbReference>
<evidence type="ECO:0000313" key="2">
    <source>
        <dbReference type="Proteomes" id="UP001273589"/>
    </source>
</evidence>
<reference evidence="1" key="1">
    <citation type="journal article" date="2023" name="Microb. Genom.">
        <title>Mesoterricola silvestris gen. nov., sp. nov., Mesoterricola sediminis sp. nov., Geothrix oryzae sp. nov., Geothrix edaphica sp. nov., Geothrix rubra sp. nov., and Geothrix limicola sp. nov., six novel members of Acidobacteriota isolated from soils.</title>
        <authorList>
            <person name="Weisberg A.J."/>
            <person name="Pearce E."/>
            <person name="Kramer C.G."/>
            <person name="Chang J.H."/>
            <person name="Clarke C.R."/>
        </authorList>
    </citation>
    <scope>NUCLEOTIDE SEQUENCE</scope>
    <source>
        <strain evidence="1">ND06-05F</strain>
    </source>
</reference>
<dbReference type="Proteomes" id="UP001273589">
    <property type="component" value="Unassembled WGS sequence"/>
</dbReference>
<dbReference type="RefSeq" id="WP_037692690.1">
    <property type="nucleotide sequence ID" value="NZ_JARAWN010000031.1"/>
</dbReference>
<comment type="caution">
    <text evidence="1">The sequence shown here is derived from an EMBL/GenBank/DDBJ whole genome shotgun (WGS) entry which is preliminary data.</text>
</comment>
<accession>A0AAJ2PM47</accession>
<organism evidence="1 2">
    <name type="scientific">Streptomyces europaeiscabiei</name>
    <dbReference type="NCBI Taxonomy" id="146819"/>
    <lineage>
        <taxon>Bacteria</taxon>
        <taxon>Bacillati</taxon>
        <taxon>Actinomycetota</taxon>
        <taxon>Actinomycetes</taxon>
        <taxon>Kitasatosporales</taxon>
        <taxon>Streptomycetaceae</taxon>
        <taxon>Streptomyces</taxon>
    </lineage>
</organism>